<dbReference type="GO" id="GO:0009653">
    <property type="term" value="P:anatomical structure morphogenesis"/>
    <property type="evidence" value="ECO:0007669"/>
    <property type="project" value="TreeGrafter"/>
</dbReference>
<organism evidence="3 4">
    <name type="scientific">Hyalangium minutum</name>
    <dbReference type="NCBI Taxonomy" id="394096"/>
    <lineage>
        <taxon>Bacteria</taxon>
        <taxon>Pseudomonadati</taxon>
        <taxon>Myxococcota</taxon>
        <taxon>Myxococcia</taxon>
        <taxon>Myxococcales</taxon>
        <taxon>Cystobacterineae</taxon>
        <taxon>Archangiaceae</taxon>
        <taxon>Hyalangium</taxon>
    </lineage>
</organism>
<protein>
    <recommendedName>
        <fullName evidence="5">Tandem-95 repeat protein</fullName>
    </recommendedName>
</protein>
<accession>A0A085WJ90</accession>
<dbReference type="Pfam" id="PF18911">
    <property type="entry name" value="PKD_4"/>
    <property type="match status" value="2"/>
</dbReference>
<dbReference type="InterPro" id="IPR051561">
    <property type="entry name" value="FRAS1_ECM"/>
</dbReference>
<dbReference type="PROSITE" id="PS51257">
    <property type="entry name" value="PROKAR_LIPOPROTEIN"/>
    <property type="match status" value="1"/>
</dbReference>
<feature type="domain" description="Cadherin" evidence="2">
    <location>
        <begin position="1534"/>
        <end position="1641"/>
    </location>
</feature>
<gene>
    <name evidence="3" type="ORF">DB31_8236</name>
</gene>
<dbReference type="InterPro" id="IPR013783">
    <property type="entry name" value="Ig-like_fold"/>
</dbReference>
<dbReference type="InterPro" id="IPR000601">
    <property type="entry name" value="PKD_dom"/>
</dbReference>
<dbReference type="PANTHER" id="PTHR45739:SF8">
    <property type="entry name" value="FRAS1-RELATED EXTRACELLULAR MATRIX PROTEIN 1"/>
    <property type="match status" value="1"/>
</dbReference>
<dbReference type="PROSITE" id="PS50268">
    <property type="entry name" value="CADHERIN_2"/>
    <property type="match status" value="1"/>
</dbReference>
<sequence>MSPSRSDRLVLIAALLSLTAACREPASPPVAPQATHPRMSPDTPGARFDLSAVIRRAHFAYRPEGHGWTAGHSTWSARVTPGGLTFTPRHGALGLTGTPVTFGPLALSRGGVALNSTVGNGTVSQDGSLTLSRGLAEEQFQNREDGIEQRWRLARMPEGEGDLLLRVPVKGLRFAGETSQGLHFADASGLGVRYSHAAWTDAAGKRTELTARAVAGAVEFRVPAALLAGSSFPVLLAPTISPEFGLDTPVTDPGGGSQTAPAVASNGTDFLAVWADDRGGDVDVYGARVSQSGAVLDPLGIPIAVALNAQQAPAVAFDGTNYLVVWSDGRRGSGSDIYGARVSPAGSLMDPSGLALSTSTTFTLLMSAPAIAFDGTNYLVVWDEKIGFSSPTNLQGLRVSPAGSPVGSPFFVSNAVGNQLAASVAFDGLNYLAVWQDDRSGSSYDIYAGRISTAGAALDGSGFPVSTNSATQANPVVAFNGTLYLVAWEDSRNQAATGIDLYGARVTTAGGTLDTAGFALVQAASTQALPALARLGTQYVLAWQDLRSGELDVYAARLDANGAVLDGSGVGVATATGAQSTVAIASNGTNALLTWSDSRTADIIGARVSAGSALTVLDSSGFTVSRSANSETNPAVAFDGTNYLVVWQDNRGSGFDVYGVRVSGNGTVLDPAGFTISGANGHQRNPAVAFDGTNYLVAWEDTRLSASSDIYAARVSKTGAVLDANGLSICPRFGAQEHPALAFDGANYLVVWDDSGTGSARDIYGTRVNTAGIVLDNAFIGISTDTNDQASPAVAFDGGNYLVVWSDYRNNSTSDVYGARVGRGGGVLDPPGIQFAGGTESQTDVALAFDGANYLLVWSDYQTFPSSNLAARRIRPVGSPADSSPITVSAAAGHQQQPSVVYTGTEFLIAWQDGRSGTGLDIYAGRITSAGVAMDGDGFIVSANAANESQVAMASAVGTGVLAVYQVNDPSLGSNVQRLKARWMGGSGSNTPPEALPQSLTTEEDVPLALELTGTDAESVNLTYTVVTAPSHGALTGTLPKLRYVPELNYHGTDSFTFTASDGQATSAPATITLTITPVNDVPTATAQVLTTPEETPKAITLVASDPENDPVTFALVSSPSHGTLTGTPPSLVYTPEMNYSGSDSFTFTASDSQGTSAPGTITINVTPVNDPPTATARELTTPEDTPLPITLTGTDPDGDTLSFTVASPPTHGTLTGTPPNLTYAPAANYSGPDSFTFTARDGQVTSAAATITLSVESVNDVPVVTGGSLTTAEDAPLPITLAGSDVDGDTITFAIVSPPAHGTLTGTAPDLTYTPAANYFGSDSFTFTASDGQATSTPASVSLTVTPVNDTPVPTARLLTTPEDTPLSITLTGTDADGDTLTFALASQPTHGTLTGTPPHLTYTPETSYHGSDNFTFTVSDGTVTSAPGTLSLFVASVNSTPGVSSQSLTIEEDAATGITLMGSDPDGDLLTFTITVPPAHGTLSGTAPHLTYTPTLDYFGTDSFTFTATDGLATSTPATVSFTLTPVNDAPRPAAQTVSTREDTAKAITLTAVDPEGSPVSFTLVSGPSHGTLTGTPPALTYTPAQDYQGQDRFTFTASDGVLTSAPATVTVNVTDVNDSPVAQAQTLTVPAGSPTPIYLSGSDVDGDELTFAIVSFPEQGKLTGTPPDIIYTPPTGFTGATRFTFSASDGRAISSAEIQLTVEKRSLTVSAAVDTVRPADGQQVRFYANAVDERGADIALQWDFGDGQTSQEELPVHAFAAPGTYDVKLKATTSSEEATTLLRVRVRSSAETVITAGATGPAVVGVEGSTLALSLSDPNQPGLTYTWDFGDGTPSSTGASASHAWADDGRFTLKVTGTDGSGTRTVATRTVVIHNTPPVPLPQETVSATAGKPVSVQLSGSDAAGQSDPLRWELVSGEGALSPEGTFTWTPSQQGLATIITKVIDGDGGESRLAIQISTATAAPPEDSEGCGCGTSAGGAPGAFGLALLLLSLAASSRRARS</sequence>
<dbReference type="NCBIfam" id="NF012211">
    <property type="entry name" value="tand_rpt_95"/>
    <property type="match status" value="8"/>
</dbReference>
<dbReference type="SUPFAM" id="SSF49313">
    <property type="entry name" value="Cadherin-like"/>
    <property type="match status" value="1"/>
</dbReference>
<dbReference type="GO" id="GO:0005509">
    <property type="term" value="F:calcium ion binding"/>
    <property type="evidence" value="ECO:0007669"/>
    <property type="project" value="InterPro"/>
</dbReference>
<dbReference type="CDD" id="cd11304">
    <property type="entry name" value="Cadherin_repeat"/>
    <property type="match status" value="3"/>
</dbReference>
<feature type="domain" description="PKD" evidence="1">
    <location>
        <begin position="1808"/>
        <end position="1876"/>
    </location>
</feature>
<dbReference type="PANTHER" id="PTHR45739">
    <property type="entry name" value="MATRIX PROTEIN, PUTATIVE-RELATED"/>
    <property type="match status" value="1"/>
</dbReference>
<dbReference type="Pfam" id="PF17963">
    <property type="entry name" value="Big_9"/>
    <property type="match status" value="9"/>
</dbReference>
<dbReference type="SMART" id="SM00089">
    <property type="entry name" value="PKD"/>
    <property type="match status" value="3"/>
</dbReference>
<dbReference type="Proteomes" id="UP000028725">
    <property type="component" value="Unassembled WGS sequence"/>
</dbReference>
<evidence type="ECO:0008006" key="5">
    <source>
        <dbReference type="Google" id="ProtNLM"/>
    </source>
</evidence>
<dbReference type="PROSITE" id="PS50093">
    <property type="entry name" value="PKD"/>
    <property type="match status" value="2"/>
</dbReference>
<comment type="caution">
    <text evidence="3">The sequence shown here is derived from an EMBL/GenBank/DDBJ whole genome shotgun (WGS) entry which is preliminary data.</text>
</comment>
<dbReference type="PATRIC" id="fig|394096.3.peg.4277"/>
<dbReference type="Gene3D" id="2.60.40.3440">
    <property type="match status" value="8"/>
</dbReference>
<dbReference type="InterPro" id="IPR015919">
    <property type="entry name" value="Cadherin-like_sf"/>
</dbReference>
<evidence type="ECO:0000313" key="3">
    <source>
        <dbReference type="EMBL" id="KFE67753.1"/>
    </source>
</evidence>
<proteinExistence type="predicted"/>
<dbReference type="InterPro" id="IPR035986">
    <property type="entry name" value="PKD_dom_sf"/>
</dbReference>
<evidence type="ECO:0000259" key="1">
    <source>
        <dbReference type="PROSITE" id="PS50093"/>
    </source>
</evidence>
<dbReference type="STRING" id="394096.DB31_8236"/>
<feature type="domain" description="PKD" evidence="1">
    <location>
        <begin position="1735"/>
        <end position="1796"/>
    </location>
</feature>
<name>A0A085WJ90_9BACT</name>
<dbReference type="SUPFAM" id="SSF49299">
    <property type="entry name" value="PKD domain"/>
    <property type="match status" value="2"/>
</dbReference>
<reference evidence="3 4" key="1">
    <citation type="submission" date="2014-04" db="EMBL/GenBank/DDBJ databases">
        <title>Genome assembly of Hyalangium minutum DSM 14724.</title>
        <authorList>
            <person name="Sharma G."/>
            <person name="Subramanian S."/>
        </authorList>
    </citation>
    <scope>NUCLEOTIDE SEQUENCE [LARGE SCALE GENOMIC DNA]</scope>
    <source>
        <strain evidence="3 4">DSM 14724</strain>
    </source>
</reference>
<dbReference type="GO" id="GO:0016020">
    <property type="term" value="C:membrane"/>
    <property type="evidence" value="ECO:0007669"/>
    <property type="project" value="InterPro"/>
</dbReference>
<dbReference type="InterPro" id="IPR002126">
    <property type="entry name" value="Cadherin-like_dom"/>
</dbReference>
<evidence type="ECO:0000313" key="4">
    <source>
        <dbReference type="Proteomes" id="UP000028725"/>
    </source>
</evidence>
<keyword evidence="4" id="KW-1185">Reference proteome</keyword>
<dbReference type="Gene3D" id="2.60.40.10">
    <property type="entry name" value="Immunoglobulins"/>
    <property type="match status" value="2"/>
</dbReference>
<dbReference type="EMBL" id="JMCB01000007">
    <property type="protein sequence ID" value="KFE67753.1"/>
    <property type="molecule type" value="Genomic_DNA"/>
</dbReference>
<dbReference type="CDD" id="cd00146">
    <property type="entry name" value="PKD"/>
    <property type="match status" value="2"/>
</dbReference>
<dbReference type="GO" id="GO:0007156">
    <property type="term" value="P:homophilic cell adhesion via plasma membrane adhesion molecules"/>
    <property type="evidence" value="ECO:0007669"/>
    <property type="project" value="InterPro"/>
</dbReference>
<evidence type="ECO:0000259" key="2">
    <source>
        <dbReference type="PROSITE" id="PS50268"/>
    </source>
</evidence>
<dbReference type="InterPro" id="IPR022409">
    <property type="entry name" value="PKD/Chitinase_dom"/>
</dbReference>